<dbReference type="AlphaFoldDB" id="A0A0F5JW97"/>
<dbReference type="GO" id="GO:0008821">
    <property type="term" value="F:crossover junction DNA endonuclease activity"/>
    <property type="evidence" value="ECO:0007669"/>
    <property type="project" value="InterPro"/>
</dbReference>
<sequence>MTIFIGVDPGLTGALAFVHLDHGLIGLHDMPTIENDAPTAKGFRKEIDVQGLRELIHKTVPAQDTMTAVLESSGIFGPSVHTTVSIAESRAYTLATLRLMGIDVRRVTPQVWKRMYGLSSDKDECLDKARTIFGTIGFERKRDHNRAEAALIAHYGRRMFA</sequence>
<dbReference type="PANTHER" id="PTHR36015">
    <property type="entry name" value="HOLLIDAY JUNCTION RESOLVASE MOC1, CHLOROPLASTIC-RELATED"/>
    <property type="match status" value="1"/>
</dbReference>
<dbReference type="InterPro" id="IPR036397">
    <property type="entry name" value="RNaseH_sf"/>
</dbReference>
<dbReference type="PATRIC" id="fig|28092.6.peg.5317"/>
<dbReference type="EMBL" id="LAQU01000039">
    <property type="protein sequence ID" value="KKB61532.1"/>
    <property type="molecule type" value="Genomic_DNA"/>
</dbReference>
<evidence type="ECO:0000313" key="2">
    <source>
        <dbReference type="Proteomes" id="UP000033618"/>
    </source>
</evidence>
<dbReference type="InterPro" id="IPR045290">
    <property type="entry name" value="MOC1-like"/>
</dbReference>
<proteinExistence type="predicted"/>
<dbReference type="Gene3D" id="3.30.420.10">
    <property type="entry name" value="Ribonuclease H-like superfamily/Ribonuclease H"/>
    <property type="match status" value="1"/>
</dbReference>
<dbReference type="RefSeq" id="WP_046154052.1">
    <property type="nucleotide sequence ID" value="NZ_CADFGU010000001.1"/>
</dbReference>
<dbReference type="Proteomes" id="UP000033618">
    <property type="component" value="Unassembled WGS sequence"/>
</dbReference>
<dbReference type="PANTHER" id="PTHR36015:SF6">
    <property type="entry name" value="HOLLIDAY JUNCTION RESOLVASE MOC1, CHLOROPLASTIC-RELATED"/>
    <property type="match status" value="1"/>
</dbReference>
<comment type="caution">
    <text evidence="1">The sequence shown here is derived from an EMBL/GenBank/DDBJ whole genome shotgun (WGS) entry which is preliminary data.</text>
</comment>
<accession>A0A0F5JW97</accession>
<evidence type="ECO:0000313" key="1">
    <source>
        <dbReference type="EMBL" id="KKB61532.1"/>
    </source>
</evidence>
<dbReference type="STRING" id="28092.WM40_22595"/>
<reference evidence="1 2" key="1">
    <citation type="submission" date="2015-03" db="EMBL/GenBank/DDBJ databases">
        <title>Draft Genome Sequence of Burkholderia andropogonis type strain ICMP2807, isolated from Sorghum bicolor.</title>
        <authorList>
            <person name="Lopes-Santos L."/>
            <person name="Castro D.B."/>
            <person name="Ottoboni L.M."/>
            <person name="Park D."/>
            <person name="Weirc B.S."/>
            <person name="Destefano S.A."/>
        </authorList>
    </citation>
    <scope>NUCLEOTIDE SEQUENCE [LARGE SCALE GENOMIC DNA]</scope>
    <source>
        <strain evidence="1 2">ICMP2807</strain>
    </source>
</reference>
<dbReference type="OrthoDB" id="573331at2"/>
<dbReference type="SUPFAM" id="SSF53098">
    <property type="entry name" value="Ribonuclease H-like"/>
    <property type="match status" value="1"/>
</dbReference>
<dbReference type="InterPro" id="IPR012337">
    <property type="entry name" value="RNaseH-like_sf"/>
</dbReference>
<name>A0A0F5JW97_9BURK</name>
<keyword evidence="2" id="KW-1185">Reference proteome</keyword>
<organism evidence="1 2">
    <name type="scientific">Robbsia andropogonis</name>
    <dbReference type="NCBI Taxonomy" id="28092"/>
    <lineage>
        <taxon>Bacteria</taxon>
        <taxon>Pseudomonadati</taxon>
        <taxon>Pseudomonadota</taxon>
        <taxon>Betaproteobacteria</taxon>
        <taxon>Burkholderiales</taxon>
        <taxon>Burkholderiaceae</taxon>
        <taxon>Robbsia</taxon>
    </lineage>
</organism>
<dbReference type="GO" id="GO:0003676">
    <property type="term" value="F:nucleic acid binding"/>
    <property type="evidence" value="ECO:0007669"/>
    <property type="project" value="InterPro"/>
</dbReference>
<gene>
    <name evidence="1" type="ORF">WM40_22595</name>
</gene>
<dbReference type="CDD" id="cd22992">
    <property type="entry name" value="MOC1"/>
    <property type="match status" value="1"/>
</dbReference>
<protein>
    <submittedName>
        <fullName evidence="1">Uncharacterized protein</fullName>
    </submittedName>
</protein>